<keyword evidence="3" id="KW-1185">Reference proteome</keyword>
<dbReference type="RefSeq" id="WP_183485100.1">
    <property type="nucleotide sequence ID" value="NZ_JBHUOV010000001.1"/>
</dbReference>
<reference evidence="3" key="1">
    <citation type="journal article" date="2019" name="Int. J. Syst. Evol. Microbiol.">
        <title>The Global Catalogue of Microorganisms (GCM) 10K type strain sequencing project: providing services to taxonomists for standard genome sequencing and annotation.</title>
        <authorList>
            <consortium name="The Broad Institute Genomics Platform"/>
            <consortium name="The Broad Institute Genome Sequencing Center for Infectious Disease"/>
            <person name="Wu L."/>
            <person name="Ma J."/>
        </authorList>
    </citation>
    <scope>NUCLEOTIDE SEQUENCE [LARGE SCALE GENOMIC DNA]</scope>
    <source>
        <strain evidence="3">KCTC 32141</strain>
    </source>
</reference>
<proteinExistence type="predicted"/>
<keyword evidence="1" id="KW-0732">Signal</keyword>
<gene>
    <name evidence="2" type="ORF">ACFS5M_02085</name>
</gene>
<dbReference type="Pfam" id="PF14391">
    <property type="entry name" value="DUF4421"/>
    <property type="match status" value="1"/>
</dbReference>
<evidence type="ECO:0000313" key="2">
    <source>
        <dbReference type="EMBL" id="MFD2822439.1"/>
    </source>
</evidence>
<feature type="chain" id="PRO_5046283099" evidence="1">
    <location>
        <begin position="22"/>
        <end position="337"/>
    </location>
</feature>
<protein>
    <submittedName>
        <fullName evidence="2">DUF4421 domain-containing protein</fullName>
    </submittedName>
</protein>
<comment type="caution">
    <text evidence="2">The sequence shown here is derived from an EMBL/GenBank/DDBJ whole genome shotgun (WGS) entry which is preliminary data.</text>
</comment>
<dbReference type="EMBL" id="JBHUOV010000001">
    <property type="protein sequence ID" value="MFD2822439.1"/>
    <property type="molecule type" value="Genomic_DNA"/>
</dbReference>
<dbReference type="InterPro" id="IPR025535">
    <property type="entry name" value="DUF4421"/>
</dbReference>
<dbReference type="Proteomes" id="UP001597533">
    <property type="component" value="Unassembled WGS sequence"/>
</dbReference>
<evidence type="ECO:0000313" key="3">
    <source>
        <dbReference type="Proteomes" id="UP001597533"/>
    </source>
</evidence>
<feature type="signal peptide" evidence="1">
    <location>
        <begin position="1"/>
        <end position="21"/>
    </location>
</feature>
<evidence type="ECO:0000256" key="1">
    <source>
        <dbReference type="SAM" id="SignalP"/>
    </source>
</evidence>
<accession>A0ABW5WJM8</accession>
<name>A0ABW5WJM8_9FLAO</name>
<sequence>MGLKFFKYLTFFLLIGSASLAQDSIPEVVYDEETEFIHKFPNRITTRLFYVNTSNSLTINGRNSNLTFKLNPNKEDRFGASVSFRSITISYSFAPDFLSENKDNANSKLFHLEFRTYFGNHWMQTLELFNQKGFYLKDDDSQAEFYLPQTKSFKIGGGTSYIFNENFSFRAIVSQDEKQVKSTGSFISRIIYYYSYLNLRSDESSVDSELRSFDIALAPSYYYNFVPTKNLFISAGVSAGIGLNHSKSVDNNNLEKDESLTSLLTELNFRGSINYDILDFYIGLHYNHLILNHNTDRSSYVNDDIPYFQLFAGYRFKTPKKLVKKADNINKKIKLKN</sequence>
<organism evidence="2 3">
    <name type="scientific">Lacinutrix iliipiscaria</name>
    <dbReference type="NCBI Taxonomy" id="1230532"/>
    <lineage>
        <taxon>Bacteria</taxon>
        <taxon>Pseudomonadati</taxon>
        <taxon>Bacteroidota</taxon>
        <taxon>Flavobacteriia</taxon>
        <taxon>Flavobacteriales</taxon>
        <taxon>Flavobacteriaceae</taxon>
        <taxon>Lacinutrix</taxon>
    </lineage>
</organism>